<organism evidence="2 3">
    <name type="scientific">Lichtheimia corymbifera JMRC:FSU:9682</name>
    <dbReference type="NCBI Taxonomy" id="1263082"/>
    <lineage>
        <taxon>Eukaryota</taxon>
        <taxon>Fungi</taxon>
        <taxon>Fungi incertae sedis</taxon>
        <taxon>Mucoromycota</taxon>
        <taxon>Mucoromycotina</taxon>
        <taxon>Mucoromycetes</taxon>
        <taxon>Mucorales</taxon>
        <taxon>Lichtheimiaceae</taxon>
        <taxon>Lichtheimia</taxon>
    </lineage>
</organism>
<reference evidence="2" key="1">
    <citation type="submission" date="2013-08" db="EMBL/GenBank/DDBJ databases">
        <title>Gene expansion shapes genome architecture in the human pathogen Lichtheimia corymbifera: an evolutionary genomics analysis in the ancient terrestrial Mucorales (Mucoromycotina).</title>
        <authorList>
            <person name="Schwartze V.U."/>
            <person name="Winter S."/>
            <person name="Shelest E."/>
            <person name="Marcet-Houben M."/>
            <person name="Horn F."/>
            <person name="Wehner S."/>
            <person name="Hoffmann K."/>
            <person name="Riege K."/>
            <person name="Sammeth M."/>
            <person name="Nowrousian M."/>
            <person name="Valiante V."/>
            <person name="Linde J."/>
            <person name="Jacobsen I.D."/>
            <person name="Marz M."/>
            <person name="Brakhage A.A."/>
            <person name="Gabaldon T."/>
            <person name="Bocker S."/>
            <person name="Voigt K."/>
        </authorList>
    </citation>
    <scope>NUCLEOTIDE SEQUENCE [LARGE SCALE GENOMIC DNA]</scope>
    <source>
        <strain evidence="2">FSU 9682</strain>
    </source>
</reference>
<comment type="caution">
    <text evidence="2">The sequence shown here is derived from an EMBL/GenBank/DDBJ whole genome shotgun (WGS) entry which is preliminary data.</text>
</comment>
<accession>A0A068RRH0</accession>
<dbReference type="STRING" id="1263082.A0A068RRH0"/>
<dbReference type="Proteomes" id="UP000027586">
    <property type="component" value="Unassembled WGS sequence"/>
</dbReference>
<name>A0A068RRH0_9FUNG</name>
<keyword evidence="3" id="KW-1185">Reference proteome</keyword>
<gene>
    <name evidence="2" type="ORF">LCOR_03746.1</name>
</gene>
<dbReference type="EMBL" id="CBTN010000012">
    <property type="protein sequence ID" value="CDH52247.1"/>
    <property type="molecule type" value="Genomic_DNA"/>
</dbReference>
<feature type="transmembrane region" description="Helical" evidence="1">
    <location>
        <begin position="53"/>
        <end position="72"/>
    </location>
</feature>
<proteinExistence type="predicted"/>
<sequence>MITATEKHDIAEVEKVEHIIGVDSITNAPEKDEDAQRLEDLGYKQEFKREISLLVQAGFAFSTMAVLPNWYANGR</sequence>
<dbReference type="AlphaFoldDB" id="A0A068RRH0"/>
<dbReference type="VEuPathDB" id="FungiDB:LCOR_03746.1"/>
<dbReference type="OrthoDB" id="10054429at2759"/>
<evidence type="ECO:0000313" key="3">
    <source>
        <dbReference type="Proteomes" id="UP000027586"/>
    </source>
</evidence>
<evidence type="ECO:0000256" key="1">
    <source>
        <dbReference type="SAM" id="Phobius"/>
    </source>
</evidence>
<keyword evidence="1" id="KW-0812">Transmembrane</keyword>
<keyword evidence="1" id="KW-0472">Membrane</keyword>
<evidence type="ECO:0000313" key="2">
    <source>
        <dbReference type="EMBL" id="CDH52247.1"/>
    </source>
</evidence>
<keyword evidence="1" id="KW-1133">Transmembrane helix</keyword>
<protein>
    <submittedName>
        <fullName evidence="2">Uncharacterized protein</fullName>
    </submittedName>
</protein>